<protein>
    <submittedName>
        <fullName evidence="1">Uncharacterized protein</fullName>
    </submittedName>
</protein>
<name>X1CEN7_9ZZZZ</name>
<sequence length="103" mass="12254">KQEMDAGGAILPKEFKWRSPMMMPEWAARYFITITDVRAERLKEITKDGAKAEGAMYLQSYGYEPIDGFRGWFRIVWNSINKDYPWESNPWDFAYTFRLKERG</sequence>
<gene>
    <name evidence="1" type="ORF">S01H4_60762</name>
</gene>
<comment type="caution">
    <text evidence="1">The sequence shown here is derived from an EMBL/GenBank/DDBJ whole genome shotgun (WGS) entry which is preliminary data.</text>
</comment>
<dbReference type="EMBL" id="BART01035897">
    <property type="protein sequence ID" value="GAH06107.1"/>
    <property type="molecule type" value="Genomic_DNA"/>
</dbReference>
<dbReference type="AlphaFoldDB" id="X1CEN7"/>
<proteinExistence type="predicted"/>
<evidence type="ECO:0000313" key="1">
    <source>
        <dbReference type="EMBL" id="GAH06107.1"/>
    </source>
</evidence>
<feature type="non-terminal residue" evidence="1">
    <location>
        <position position="1"/>
    </location>
</feature>
<organism evidence="1">
    <name type="scientific">marine sediment metagenome</name>
    <dbReference type="NCBI Taxonomy" id="412755"/>
    <lineage>
        <taxon>unclassified sequences</taxon>
        <taxon>metagenomes</taxon>
        <taxon>ecological metagenomes</taxon>
    </lineage>
</organism>
<reference evidence="1" key="1">
    <citation type="journal article" date="2014" name="Front. Microbiol.">
        <title>High frequency of phylogenetically diverse reductive dehalogenase-homologous genes in deep subseafloor sedimentary metagenomes.</title>
        <authorList>
            <person name="Kawai M."/>
            <person name="Futagami T."/>
            <person name="Toyoda A."/>
            <person name="Takaki Y."/>
            <person name="Nishi S."/>
            <person name="Hori S."/>
            <person name="Arai W."/>
            <person name="Tsubouchi T."/>
            <person name="Morono Y."/>
            <person name="Uchiyama I."/>
            <person name="Ito T."/>
            <person name="Fujiyama A."/>
            <person name="Inagaki F."/>
            <person name="Takami H."/>
        </authorList>
    </citation>
    <scope>NUCLEOTIDE SEQUENCE</scope>
    <source>
        <strain evidence="1">Expedition CK06-06</strain>
    </source>
</reference>
<accession>X1CEN7</accession>